<feature type="transmembrane region" description="Helical" evidence="3">
    <location>
        <begin position="495"/>
        <end position="523"/>
    </location>
</feature>
<dbReference type="AlphaFoldDB" id="A0A346XWI6"/>
<dbReference type="PANTHER" id="PTHR20992">
    <property type="entry name" value="AT15442P-RELATED"/>
    <property type="match status" value="1"/>
</dbReference>
<dbReference type="Proteomes" id="UP000264006">
    <property type="component" value="Chromosome"/>
</dbReference>
<dbReference type="PANTHER" id="PTHR20992:SF9">
    <property type="entry name" value="AT15442P-RELATED"/>
    <property type="match status" value="1"/>
</dbReference>
<feature type="compositionally biased region" description="Low complexity" evidence="2">
    <location>
        <begin position="16"/>
        <end position="33"/>
    </location>
</feature>
<gene>
    <name evidence="5" type="ORF">DVS28_a1898</name>
</gene>
<dbReference type="Pfam" id="PF04087">
    <property type="entry name" value="DUF389"/>
    <property type="match status" value="1"/>
</dbReference>
<evidence type="ECO:0000313" key="6">
    <source>
        <dbReference type="Proteomes" id="UP000264006"/>
    </source>
</evidence>
<feature type="transmembrane region" description="Helical" evidence="3">
    <location>
        <begin position="468"/>
        <end position="489"/>
    </location>
</feature>
<keyword evidence="3" id="KW-0812">Transmembrane</keyword>
<feature type="transmembrane region" description="Helical" evidence="3">
    <location>
        <begin position="406"/>
        <end position="427"/>
    </location>
</feature>
<sequence length="632" mass="65100">MSTTAPDPGTEPPAGPDAAPDAGGEAAEALPEAEPLERNEVPDHARTVVVPVANPDTAPELLGLARAVVRRDSGRVIALVVVLGDADAENNLDRIQAIKEIVDTVRARDGQIDIEVVTRPAASVARGILDATRDENADMVLLGVQAPTPGEVAVGGIAEQVIRAAECDVLVYRRGRHGKGLEAIEGVVAGVDGSADARVAARLGIILGQGLGKPVELLHVRLPSDTEQQGDLILAMEAERLEGSDICTRRVVEARTVPQGLRSQVSSNRLTVVGFRSMPDFAGSRLGDTTRGAMDTLRGPVLAISRPDRTTGAVDRMRRAIRRFRPRLTEAEEQSLVWTARLQATLNTDFVVLCVISAMLATFGLLLDSSAVIIGAMLVAPLMSPIVAIGTALVDGEVRTLRRATITVSVGAALVAGTAFLIGLLVGPDAPTAEMLGRGSPSLIDAGVAAASGVVGGYAGARKGIPAALAGVAIAAALVPPICVFGLGLTLSGRLAAGAGLLFVTNIACIAAASAGVLLWLGVHVNRTGAGRKRYVRFTAPVLVGVLAALFLFGLSGRGPDLSRVQAIVEEEVGVEVVGVDTTGPADSVTVTVRTEGTVSPDAVRAAGQRVAEELRGLVLRVAVQQVMSTGG</sequence>
<keyword evidence="3" id="KW-1133">Transmembrane helix</keyword>
<feature type="region of interest" description="Disordered" evidence="2">
    <location>
        <begin position="1"/>
        <end position="42"/>
    </location>
</feature>
<feature type="domain" description="UspA" evidence="4">
    <location>
        <begin position="46"/>
        <end position="173"/>
    </location>
</feature>
<name>A0A346XWI6_9ACTN</name>
<dbReference type="Pfam" id="PF00582">
    <property type="entry name" value="Usp"/>
    <property type="match status" value="1"/>
</dbReference>
<dbReference type="InterPro" id="IPR006015">
    <property type="entry name" value="Universal_stress_UspA"/>
</dbReference>
<evidence type="ECO:0000313" key="5">
    <source>
        <dbReference type="EMBL" id="AXV06583.1"/>
    </source>
</evidence>
<dbReference type="PRINTS" id="PR01438">
    <property type="entry name" value="UNVRSLSTRESS"/>
</dbReference>
<dbReference type="SUPFAM" id="SSF52402">
    <property type="entry name" value="Adenine nucleotide alpha hydrolases-like"/>
    <property type="match status" value="2"/>
</dbReference>
<protein>
    <recommendedName>
        <fullName evidence="4">UspA domain-containing protein</fullName>
    </recommendedName>
</protein>
<keyword evidence="6" id="KW-1185">Reference proteome</keyword>
<dbReference type="InterPro" id="IPR014729">
    <property type="entry name" value="Rossmann-like_a/b/a_fold"/>
</dbReference>
<comment type="similarity">
    <text evidence="1">Belongs to the universal stress protein A family.</text>
</comment>
<dbReference type="EMBL" id="CP031165">
    <property type="protein sequence ID" value="AXV06583.1"/>
    <property type="molecule type" value="Genomic_DNA"/>
</dbReference>
<dbReference type="InterPro" id="IPR005240">
    <property type="entry name" value="DUF389"/>
</dbReference>
<dbReference type="Gene3D" id="3.40.50.620">
    <property type="entry name" value="HUPs"/>
    <property type="match status" value="2"/>
</dbReference>
<dbReference type="KEGG" id="euz:DVS28_a1898"/>
<evidence type="ECO:0000256" key="1">
    <source>
        <dbReference type="ARBA" id="ARBA00008791"/>
    </source>
</evidence>
<feature type="transmembrane region" description="Helical" evidence="3">
    <location>
        <begin position="350"/>
        <end position="367"/>
    </location>
</feature>
<evidence type="ECO:0000259" key="4">
    <source>
        <dbReference type="Pfam" id="PF00582"/>
    </source>
</evidence>
<evidence type="ECO:0000256" key="2">
    <source>
        <dbReference type="SAM" id="MobiDB-lite"/>
    </source>
</evidence>
<dbReference type="OrthoDB" id="3174546at2"/>
<proteinExistence type="inferred from homology"/>
<feature type="transmembrane region" description="Helical" evidence="3">
    <location>
        <begin position="439"/>
        <end position="461"/>
    </location>
</feature>
<feature type="transmembrane region" description="Helical" evidence="3">
    <location>
        <begin position="373"/>
        <end position="394"/>
    </location>
</feature>
<accession>A0A346XWI6</accession>
<organism evidence="5 6">
    <name type="scientific">Euzebya pacifica</name>
    <dbReference type="NCBI Taxonomy" id="1608957"/>
    <lineage>
        <taxon>Bacteria</taxon>
        <taxon>Bacillati</taxon>
        <taxon>Actinomycetota</taxon>
        <taxon>Nitriliruptoria</taxon>
        <taxon>Euzebyales</taxon>
    </lineage>
</organism>
<reference evidence="5 6" key="1">
    <citation type="submission" date="2018-09" db="EMBL/GenBank/DDBJ databases">
        <title>Complete genome sequence of Euzebya sp. DY32-46 isolated from seawater of Pacific Ocean.</title>
        <authorList>
            <person name="Xu L."/>
            <person name="Wu Y.-H."/>
            <person name="Xu X.-W."/>
        </authorList>
    </citation>
    <scope>NUCLEOTIDE SEQUENCE [LARGE SCALE GENOMIC DNA]</scope>
    <source>
        <strain evidence="5 6">DY32-46</strain>
    </source>
</reference>
<keyword evidence="3" id="KW-0472">Membrane</keyword>
<dbReference type="RefSeq" id="WP_114591204.1">
    <property type="nucleotide sequence ID" value="NZ_CP031165.1"/>
</dbReference>
<dbReference type="InterPro" id="IPR006016">
    <property type="entry name" value="UspA"/>
</dbReference>
<feature type="transmembrane region" description="Helical" evidence="3">
    <location>
        <begin position="535"/>
        <end position="555"/>
    </location>
</feature>
<evidence type="ECO:0000256" key="3">
    <source>
        <dbReference type="SAM" id="Phobius"/>
    </source>
</evidence>